<dbReference type="InterPro" id="IPR027417">
    <property type="entry name" value="P-loop_NTPase"/>
</dbReference>
<reference evidence="10 11" key="1">
    <citation type="journal article" date="2015" name="Stand. Genomic Sci.">
        <title>Genomic Encyclopedia of Bacterial and Archaeal Type Strains, Phase III: the genomes of soil and plant-associated and newly described type strains.</title>
        <authorList>
            <person name="Whitman W.B."/>
            <person name="Woyke T."/>
            <person name="Klenk H.P."/>
            <person name="Zhou Y."/>
            <person name="Lilburn T.G."/>
            <person name="Beck B.J."/>
            <person name="De Vos P."/>
            <person name="Vandamme P."/>
            <person name="Eisen J.A."/>
            <person name="Garrity G."/>
            <person name="Hugenholtz P."/>
            <person name="Kyrpides N.C."/>
        </authorList>
    </citation>
    <scope>NUCLEOTIDE SEQUENCE [LARGE SCALE GENOMIC DNA]</scope>
    <source>
        <strain evidence="10 11">CECT 7306</strain>
    </source>
</reference>
<feature type="domain" description="ABC transporter" evidence="9">
    <location>
        <begin position="52"/>
        <end position="306"/>
    </location>
</feature>
<dbReference type="GO" id="GO:0005886">
    <property type="term" value="C:plasma membrane"/>
    <property type="evidence" value="ECO:0007669"/>
    <property type="project" value="UniProtKB-SubCell"/>
</dbReference>
<evidence type="ECO:0000256" key="3">
    <source>
        <dbReference type="ARBA" id="ARBA00022448"/>
    </source>
</evidence>
<feature type="compositionally biased region" description="Low complexity" evidence="8">
    <location>
        <begin position="316"/>
        <end position="330"/>
    </location>
</feature>
<dbReference type="PANTHER" id="PTHR43297:SF2">
    <property type="entry name" value="DIPEPTIDE TRANSPORT ATP-BINDING PROTEIN DPPD"/>
    <property type="match status" value="1"/>
</dbReference>
<organism evidence="10 11">
    <name type="scientific">Pseudokineococcus lusitanus</name>
    <dbReference type="NCBI Taxonomy" id="763993"/>
    <lineage>
        <taxon>Bacteria</taxon>
        <taxon>Bacillati</taxon>
        <taxon>Actinomycetota</taxon>
        <taxon>Actinomycetes</taxon>
        <taxon>Kineosporiales</taxon>
        <taxon>Kineosporiaceae</taxon>
        <taxon>Pseudokineococcus</taxon>
    </lineage>
</organism>
<evidence type="ECO:0000256" key="2">
    <source>
        <dbReference type="ARBA" id="ARBA00005417"/>
    </source>
</evidence>
<feature type="compositionally biased region" description="Low complexity" evidence="8">
    <location>
        <begin position="19"/>
        <end position="29"/>
    </location>
</feature>
<dbReference type="Proteomes" id="UP000276232">
    <property type="component" value="Unassembled WGS sequence"/>
</dbReference>
<dbReference type="EMBL" id="RJKN01000008">
    <property type="protein sequence ID" value="ROP27019.1"/>
    <property type="molecule type" value="Genomic_DNA"/>
</dbReference>
<evidence type="ECO:0000313" key="11">
    <source>
        <dbReference type="Proteomes" id="UP000276232"/>
    </source>
</evidence>
<dbReference type="SUPFAM" id="SSF52540">
    <property type="entry name" value="P-loop containing nucleoside triphosphate hydrolases"/>
    <property type="match status" value="1"/>
</dbReference>
<dbReference type="InterPro" id="IPR050388">
    <property type="entry name" value="ABC_Ni/Peptide_Import"/>
</dbReference>
<keyword evidence="11" id="KW-1185">Reference proteome</keyword>
<dbReference type="PROSITE" id="PS00211">
    <property type="entry name" value="ABC_TRANSPORTER_1"/>
    <property type="match status" value="1"/>
</dbReference>
<dbReference type="GO" id="GO:0016887">
    <property type="term" value="F:ATP hydrolysis activity"/>
    <property type="evidence" value="ECO:0007669"/>
    <property type="project" value="InterPro"/>
</dbReference>
<keyword evidence="7" id="KW-0472">Membrane</keyword>
<dbReference type="InterPro" id="IPR017871">
    <property type="entry name" value="ABC_transporter-like_CS"/>
</dbReference>
<dbReference type="PROSITE" id="PS50893">
    <property type="entry name" value="ABC_TRANSPORTER_2"/>
    <property type="match status" value="1"/>
</dbReference>
<comment type="caution">
    <text evidence="10">The sequence shown here is derived from an EMBL/GenBank/DDBJ whole genome shotgun (WGS) entry which is preliminary data.</text>
</comment>
<accession>A0A3N1G9V4</accession>
<evidence type="ECO:0000313" key="10">
    <source>
        <dbReference type="EMBL" id="ROP27019.1"/>
    </source>
</evidence>
<dbReference type="AlphaFoldDB" id="A0A3N1G9V4"/>
<dbReference type="Pfam" id="PF00005">
    <property type="entry name" value="ABC_tran"/>
    <property type="match status" value="1"/>
</dbReference>
<comment type="subcellular location">
    <subcellularLocation>
        <location evidence="1">Cell membrane</location>
        <topology evidence="1">Peripheral membrane protein</topology>
    </subcellularLocation>
</comment>
<dbReference type="SMART" id="SM00382">
    <property type="entry name" value="AAA"/>
    <property type="match status" value="1"/>
</dbReference>
<feature type="compositionally biased region" description="Low complexity" evidence="8">
    <location>
        <begin position="36"/>
        <end position="48"/>
    </location>
</feature>
<comment type="similarity">
    <text evidence="2">Belongs to the ABC transporter superfamily.</text>
</comment>
<evidence type="ECO:0000256" key="6">
    <source>
        <dbReference type="ARBA" id="ARBA00022840"/>
    </source>
</evidence>
<keyword evidence="4" id="KW-1003">Cell membrane</keyword>
<gene>
    <name evidence="10" type="ORF">EDC03_2947</name>
</gene>
<keyword evidence="6 10" id="KW-0067">ATP-binding</keyword>
<dbReference type="GO" id="GO:0005524">
    <property type="term" value="F:ATP binding"/>
    <property type="evidence" value="ECO:0007669"/>
    <property type="project" value="UniProtKB-KW"/>
</dbReference>
<protein>
    <submittedName>
        <fullName evidence="10">Peptide/nickel transport system ATP-binding protein</fullName>
    </submittedName>
</protein>
<feature type="compositionally biased region" description="Basic residues" evidence="8">
    <location>
        <begin position="1"/>
        <end position="18"/>
    </location>
</feature>
<sequence length="330" mass="33187">MPHRRPVLPSVARHHRGGRPAPTTATPPAHHGRPRAGATGTADGTAADEPVLEVSDLRVEVPATRRDATVPLLRGVDLAVGAGERVALVGASGSGKSLTAAAVRGQLPPGLRAQGRVRLGGADVLDVPGPRRPVDRRPAVVLQDPSAALHPLVAVGAQVAMPLRARHDRAGRRPGRAAARRAVLELLAAVGLEDPRRVAAGRPAELSGGQRQRVALAVALAAAAPLVVADEPTTALDTVTQAAVLDVLADRTGPGRAGLLLVTHDLAVAAALCSRVAVVADGRVVETGPTARVLAAPGHPAARALVGADRAGGTDPRAGATVPAPAGVPA</sequence>
<evidence type="ECO:0000256" key="5">
    <source>
        <dbReference type="ARBA" id="ARBA00022741"/>
    </source>
</evidence>
<evidence type="ECO:0000256" key="4">
    <source>
        <dbReference type="ARBA" id="ARBA00022475"/>
    </source>
</evidence>
<dbReference type="RefSeq" id="WP_241967204.1">
    <property type="nucleotide sequence ID" value="NZ_RJKN01000008.1"/>
</dbReference>
<evidence type="ECO:0000256" key="1">
    <source>
        <dbReference type="ARBA" id="ARBA00004202"/>
    </source>
</evidence>
<feature type="region of interest" description="Disordered" evidence="8">
    <location>
        <begin position="1"/>
        <end position="48"/>
    </location>
</feature>
<dbReference type="InterPro" id="IPR003439">
    <property type="entry name" value="ABC_transporter-like_ATP-bd"/>
</dbReference>
<keyword evidence="3" id="KW-0813">Transport</keyword>
<dbReference type="InterPro" id="IPR003593">
    <property type="entry name" value="AAA+_ATPase"/>
</dbReference>
<evidence type="ECO:0000259" key="9">
    <source>
        <dbReference type="PROSITE" id="PS50893"/>
    </source>
</evidence>
<dbReference type="Gene3D" id="3.40.50.300">
    <property type="entry name" value="P-loop containing nucleotide triphosphate hydrolases"/>
    <property type="match status" value="1"/>
</dbReference>
<proteinExistence type="inferred from homology"/>
<dbReference type="PANTHER" id="PTHR43297">
    <property type="entry name" value="OLIGOPEPTIDE TRANSPORT ATP-BINDING PROTEIN APPD"/>
    <property type="match status" value="1"/>
</dbReference>
<evidence type="ECO:0000256" key="8">
    <source>
        <dbReference type="SAM" id="MobiDB-lite"/>
    </source>
</evidence>
<evidence type="ECO:0000256" key="7">
    <source>
        <dbReference type="ARBA" id="ARBA00023136"/>
    </source>
</evidence>
<keyword evidence="5" id="KW-0547">Nucleotide-binding</keyword>
<dbReference type="InParanoid" id="A0A3N1G9V4"/>
<name>A0A3N1G9V4_9ACTN</name>
<feature type="region of interest" description="Disordered" evidence="8">
    <location>
        <begin position="309"/>
        <end position="330"/>
    </location>
</feature>